<proteinExistence type="predicted"/>
<name>A0A6C0AWW0_9ZZZZ</name>
<evidence type="ECO:0000313" key="1">
    <source>
        <dbReference type="EMBL" id="QHS83761.1"/>
    </source>
</evidence>
<sequence>MYELSEGDYIRVERSPYVNGHFYLRLRPASGEHELAVLATKTIGFGYDEPYREDSFFLSNPLAVSLRMFNAIREPVANKWVIYHNDYPRNLKFLPNMYHNVTNWFKMSKTTANEINNIYQKRGSKFFRKPFSPVSTNDANNCRSILMDFIRDSLSKTGYFALEDYLGGNPLVKDNIYGNIRFEIEENGDVSIKSSHPCGLSFPSRCCSHVVKPKELAYREPFKMNNDVNT</sequence>
<dbReference type="AlphaFoldDB" id="A0A6C0AWW0"/>
<protein>
    <submittedName>
        <fullName evidence="1">Uncharacterized protein</fullName>
    </submittedName>
</protein>
<dbReference type="EMBL" id="MN738763">
    <property type="protein sequence ID" value="QHS83761.1"/>
    <property type="molecule type" value="Genomic_DNA"/>
</dbReference>
<reference evidence="1" key="1">
    <citation type="journal article" date="2020" name="Nature">
        <title>Giant virus diversity and host interactions through global metagenomics.</title>
        <authorList>
            <person name="Schulz F."/>
            <person name="Roux S."/>
            <person name="Paez-Espino D."/>
            <person name="Jungbluth S."/>
            <person name="Walsh D.A."/>
            <person name="Denef V.J."/>
            <person name="McMahon K.D."/>
            <person name="Konstantinidis K.T."/>
            <person name="Eloe-Fadrosh E.A."/>
            <person name="Kyrpides N.C."/>
            <person name="Woyke T."/>
        </authorList>
    </citation>
    <scope>NUCLEOTIDE SEQUENCE</scope>
    <source>
        <strain evidence="1">GVMAG-S-ERX555961-36</strain>
    </source>
</reference>
<organism evidence="1">
    <name type="scientific">viral metagenome</name>
    <dbReference type="NCBI Taxonomy" id="1070528"/>
    <lineage>
        <taxon>unclassified sequences</taxon>
        <taxon>metagenomes</taxon>
        <taxon>organismal metagenomes</taxon>
    </lineage>
</organism>
<accession>A0A6C0AWW0</accession>